<dbReference type="InterPro" id="IPR046867">
    <property type="entry name" value="AldOxase/xan_DH_MoCoBD2"/>
</dbReference>
<evidence type="ECO:0000256" key="5">
    <source>
        <dbReference type="ARBA" id="ARBA00022714"/>
    </source>
</evidence>
<dbReference type="GO" id="GO:0030151">
    <property type="term" value="F:molybdenum ion binding"/>
    <property type="evidence" value="ECO:0007669"/>
    <property type="project" value="InterPro"/>
</dbReference>
<evidence type="ECO:0000313" key="15">
    <source>
        <dbReference type="Proteomes" id="UP000515297"/>
    </source>
</evidence>
<dbReference type="GO" id="GO:0051537">
    <property type="term" value="F:2 iron, 2 sulfur cluster binding"/>
    <property type="evidence" value="ECO:0007669"/>
    <property type="project" value="UniProtKB-KW"/>
</dbReference>
<dbReference type="NCBIfam" id="TIGR02965">
    <property type="entry name" value="xanthine_xdhB"/>
    <property type="match status" value="1"/>
</dbReference>
<accession>A0A7G6VY41</accession>
<comment type="cofactor">
    <cofactor evidence="10">
        <name>[2Fe-2S] cluster</name>
        <dbReference type="ChEBI" id="CHEBI:190135"/>
    </cofactor>
</comment>
<keyword evidence="9" id="KW-0411">Iron-sulfur</keyword>
<evidence type="ECO:0000256" key="12">
    <source>
        <dbReference type="SAM" id="MobiDB-lite"/>
    </source>
</evidence>
<dbReference type="InterPro" id="IPR037165">
    <property type="entry name" value="AldOxase/xan_DH_Mopterin-bd_sf"/>
</dbReference>
<keyword evidence="7 14" id="KW-0560">Oxidoreductase</keyword>
<comment type="similarity">
    <text evidence="3">Belongs to the xanthine dehydrogenase family.</text>
</comment>
<keyword evidence="6" id="KW-0479">Metal-binding</keyword>
<dbReference type="Pfam" id="PF02738">
    <property type="entry name" value="MoCoBD_1"/>
    <property type="match status" value="1"/>
</dbReference>
<name>A0A7G6VY41_9SPHN</name>
<evidence type="ECO:0000256" key="2">
    <source>
        <dbReference type="ARBA" id="ARBA00001974"/>
    </source>
</evidence>
<gene>
    <name evidence="14" type="primary">xdhB</name>
    <name evidence="14" type="ORF">H4O24_08485</name>
</gene>
<evidence type="ECO:0000256" key="3">
    <source>
        <dbReference type="ARBA" id="ARBA00006849"/>
    </source>
</evidence>
<evidence type="ECO:0000313" key="14">
    <source>
        <dbReference type="EMBL" id="QNE06656.1"/>
    </source>
</evidence>
<dbReference type="SUPFAM" id="SSF56003">
    <property type="entry name" value="Molybdenum cofactor-binding domain"/>
    <property type="match status" value="1"/>
</dbReference>
<dbReference type="AlphaFoldDB" id="A0A7G6VY41"/>
<dbReference type="InterPro" id="IPR016208">
    <property type="entry name" value="Ald_Oxase/xanthine_DH-like"/>
</dbReference>
<organism evidence="14 15">
    <name type="scientific">Croceicoccus marinus</name>
    <dbReference type="NCBI Taxonomy" id="450378"/>
    <lineage>
        <taxon>Bacteria</taxon>
        <taxon>Pseudomonadati</taxon>
        <taxon>Pseudomonadota</taxon>
        <taxon>Alphaproteobacteria</taxon>
        <taxon>Sphingomonadales</taxon>
        <taxon>Erythrobacteraceae</taxon>
        <taxon>Croceicoccus</taxon>
    </lineage>
</organism>
<evidence type="ECO:0000256" key="4">
    <source>
        <dbReference type="ARBA" id="ARBA00022505"/>
    </source>
</evidence>
<reference evidence="14 15" key="1">
    <citation type="submission" date="2020-08" db="EMBL/GenBank/DDBJ databases">
        <authorList>
            <person name="Liu G."/>
            <person name="Sun C."/>
        </authorList>
    </citation>
    <scope>NUCLEOTIDE SEQUENCE [LARGE SCALE GENOMIC DNA]</scope>
    <source>
        <strain evidence="14 15">OT19</strain>
    </source>
</reference>
<evidence type="ECO:0000256" key="10">
    <source>
        <dbReference type="ARBA" id="ARBA00034078"/>
    </source>
</evidence>
<dbReference type="EMBL" id="CP060052">
    <property type="protein sequence ID" value="QNE06656.1"/>
    <property type="molecule type" value="Genomic_DNA"/>
</dbReference>
<evidence type="ECO:0000256" key="8">
    <source>
        <dbReference type="ARBA" id="ARBA00023004"/>
    </source>
</evidence>
<keyword evidence="5" id="KW-0001">2Fe-2S</keyword>
<dbReference type="PANTHER" id="PTHR11908">
    <property type="entry name" value="XANTHINE DEHYDROGENASE"/>
    <property type="match status" value="1"/>
</dbReference>
<comment type="cofactor">
    <cofactor evidence="11">
        <name>Mo-molybdopterin cytosine dinucleotide</name>
        <dbReference type="ChEBI" id="CHEBI:71308"/>
    </cofactor>
</comment>
<dbReference type="GO" id="GO:0004854">
    <property type="term" value="F:xanthine dehydrogenase activity"/>
    <property type="evidence" value="ECO:0007669"/>
    <property type="project" value="UniProtKB-EC"/>
</dbReference>
<dbReference type="FunFam" id="3.30.365.10:FF:000002">
    <property type="entry name" value="Xanthine dehydrogenase oxidase"/>
    <property type="match status" value="1"/>
</dbReference>
<dbReference type="Gene3D" id="3.90.1170.50">
    <property type="entry name" value="Aldehyde oxidase/xanthine dehydrogenase, a/b hammerhead"/>
    <property type="match status" value="1"/>
</dbReference>
<feature type="domain" description="Aldehyde oxidase/xanthine dehydrogenase a/b hammerhead" evidence="13">
    <location>
        <begin position="39"/>
        <end position="146"/>
    </location>
</feature>
<feature type="region of interest" description="Disordered" evidence="12">
    <location>
        <begin position="1"/>
        <end position="33"/>
    </location>
</feature>
<dbReference type="InterPro" id="IPR008274">
    <property type="entry name" value="AldOxase/xan_DH_MoCoBD1"/>
</dbReference>
<proteinExistence type="inferred from homology"/>
<dbReference type="SUPFAM" id="SSF54665">
    <property type="entry name" value="CO dehydrogenase molybdoprotein N-domain-like"/>
    <property type="match status" value="1"/>
</dbReference>
<keyword evidence="8" id="KW-0408">Iron</keyword>
<dbReference type="FunFam" id="3.30.365.10:FF:000001">
    <property type="entry name" value="Xanthine dehydrogenase oxidase"/>
    <property type="match status" value="1"/>
</dbReference>
<dbReference type="InterPro" id="IPR000674">
    <property type="entry name" value="Ald_Oxase/Xan_DH_a/b"/>
</dbReference>
<dbReference type="InterPro" id="IPR036856">
    <property type="entry name" value="Ald_Oxase/Xan_DH_a/b_sf"/>
</dbReference>
<evidence type="ECO:0000256" key="9">
    <source>
        <dbReference type="ARBA" id="ARBA00023014"/>
    </source>
</evidence>
<evidence type="ECO:0000259" key="13">
    <source>
        <dbReference type="SMART" id="SM01008"/>
    </source>
</evidence>
<evidence type="ECO:0000256" key="7">
    <source>
        <dbReference type="ARBA" id="ARBA00023002"/>
    </source>
</evidence>
<dbReference type="PANTHER" id="PTHR11908:SF132">
    <property type="entry name" value="ALDEHYDE OXIDASE 1-RELATED"/>
    <property type="match status" value="1"/>
</dbReference>
<comment type="cofactor">
    <cofactor evidence="1">
        <name>Mo-molybdopterin</name>
        <dbReference type="ChEBI" id="CHEBI:71302"/>
    </cofactor>
</comment>
<dbReference type="Gene3D" id="3.30.365.10">
    <property type="entry name" value="Aldehyde oxidase/xanthine dehydrogenase, molybdopterin binding domain"/>
    <property type="match status" value="4"/>
</dbReference>
<sequence length="783" mass="83020">MGEANAEGTLSHTARSGSPAWAAQDKPAHPHDSAHLHVTGQALYADDIAEAADLLHLAFGQSSEAHARIIAMDLSAVREAPGVVAVYTAADIPGANDVAPVAHDDPLLADGKVIYHGQALFLVAATSQKAARTAARLGRIEYEPLPALLTTGDARAADALIEPTQRMARGDAEAALSAAPHRLSGGFEMGGQDHFYLEGQIALAAPGEDGQIHILSSTQHPSEVQHLVAAMLQLPSADVTVEVRRMGGAFGGKETQAALFAAAAALVAAKTGRPAKFRCDRDDDMVLTGKRHPFSVAYDVGFDDEGHLLAVKLRLASACGATVDLSPAINDRAMFHADNCYFLPDVEIVSERLKTNTVSATAFRGFGGPQGMLAIERIVDEVAARLARDPLSVRLANLYRPGASETPYAMQVADNIAPEIIARLRETARYDARVAEIAAFNAQSRVIKRGIALTPVKFGISFTTTHLNQAGALIHLYADGSIQLNHGGTEMGQGVYVKVAQVVADVFAVPVEQVRITATRTDKVPNTSATAASSGADLNGMAAHAAATTIRDRLTAFLARTHDCAEEDVRFTPDGVIAGEADPMTLGEVARRAHMGRVSLSSTGFYATPDIAYDRSAHRGRPFYYFAYGAAVSEVAVDTLTGEHRVMAVDIVHDVGKSLNPAIDRGQIEGGFIQGQGWLTTEELVWDDKGRLLTHSPATYKIPTASDRARHLSIELWDGENVEPTINRSKAVGEPPFMLAISVFSALARAIAATRPDLRALPPLDAPATPEKVLDAIAGFTAS</sequence>
<dbReference type="Pfam" id="PF20256">
    <property type="entry name" value="MoCoBD_2"/>
    <property type="match status" value="1"/>
</dbReference>
<protein>
    <submittedName>
        <fullName evidence="14">Xanthine dehydrogenase molybdopterin binding subunit</fullName>
        <ecNumber evidence="14">1.17.1.4</ecNumber>
    </submittedName>
</protein>
<evidence type="ECO:0000256" key="1">
    <source>
        <dbReference type="ARBA" id="ARBA00001924"/>
    </source>
</evidence>
<dbReference type="GO" id="GO:0005506">
    <property type="term" value="F:iron ion binding"/>
    <property type="evidence" value="ECO:0007669"/>
    <property type="project" value="InterPro"/>
</dbReference>
<comment type="cofactor">
    <cofactor evidence="2">
        <name>FAD</name>
        <dbReference type="ChEBI" id="CHEBI:57692"/>
    </cofactor>
</comment>
<dbReference type="Pfam" id="PF01315">
    <property type="entry name" value="Ald_Xan_dh_C"/>
    <property type="match status" value="1"/>
</dbReference>
<keyword evidence="4" id="KW-0500">Molybdenum</keyword>
<dbReference type="SMART" id="SM01008">
    <property type="entry name" value="Ald_Xan_dh_C"/>
    <property type="match status" value="1"/>
</dbReference>
<evidence type="ECO:0000256" key="6">
    <source>
        <dbReference type="ARBA" id="ARBA00022723"/>
    </source>
</evidence>
<dbReference type="Proteomes" id="UP000515297">
    <property type="component" value="Chromosome"/>
</dbReference>
<dbReference type="EC" id="1.17.1.4" evidence="14"/>
<evidence type="ECO:0000256" key="11">
    <source>
        <dbReference type="ARBA" id="ARBA00053029"/>
    </source>
</evidence>
<dbReference type="InterPro" id="IPR014309">
    <property type="entry name" value="Xanthine_DH_Mopterin-bd_su"/>
</dbReference>